<comment type="caution">
    <text evidence="2">The sequence shown here is derived from an EMBL/GenBank/DDBJ whole genome shotgun (WGS) entry which is preliminary data.</text>
</comment>
<dbReference type="InterPro" id="IPR010982">
    <property type="entry name" value="Lambda_DNA-bd_dom_sf"/>
</dbReference>
<dbReference type="Pfam" id="PF13560">
    <property type="entry name" value="HTH_31"/>
    <property type="match status" value="1"/>
</dbReference>
<keyword evidence="3" id="KW-1185">Reference proteome</keyword>
<dbReference type="Proteomes" id="UP000277256">
    <property type="component" value="Unassembled WGS sequence"/>
</dbReference>
<dbReference type="RefSeq" id="WP_125247737.1">
    <property type="nucleotide sequence ID" value="NZ_RSEB01000003.1"/>
</dbReference>
<evidence type="ECO:0000259" key="1">
    <source>
        <dbReference type="PROSITE" id="PS50943"/>
    </source>
</evidence>
<dbReference type="SUPFAM" id="SSF47413">
    <property type="entry name" value="lambda repressor-like DNA-binding domains"/>
    <property type="match status" value="1"/>
</dbReference>
<dbReference type="Gene3D" id="1.10.260.40">
    <property type="entry name" value="lambda repressor-like DNA-binding domains"/>
    <property type="match status" value="1"/>
</dbReference>
<dbReference type="EMBL" id="RSEB01000003">
    <property type="protein sequence ID" value="RRR99221.1"/>
    <property type="molecule type" value="Genomic_DNA"/>
</dbReference>
<reference evidence="2 3" key="1">
    <citation type="submission" date="2018-12" db="EMBL/GenBank/DDBJ databases">
        <title>Glycomyces sp. YIM 121974 draft genome.</title>
        <authorList>
            <person name="Li Q."/>
        </authorList>
    </citation>
    <scope>NUCLEOTIDE SEQUENCE [LARGE SCALE GENOMIC DNA]</scope>
    <source>
        <strain evidence="2 3">YIM 121974</strain>
    </source>
</reference>
<dbReference type="InterPro" id="IPR001387">
    <property type="entry name" value="Cro/C1-type_HTH"/>
</dbReference>
<evidence type="ECO:0000313" key="2">
    <source>
        <dbReference type="EMBL" id="RRR99221.1"/>
    </source>
</evidence>
<dbReference type="SMART" id="SM00530">
    <property type="entry name" value="HTH_XRE"/>
    <property type="match status" value="1"/>
</dbReference>
<dbReference type="OrthoDB" id="5196639at2"/>
<dbReference type="GO" id="GO:0003677">
    <property type="term" value="F:DNA binding"/>
    <property type="evidence" value="ECO:0007669"/>
    <property type="project" value="InterPro"/>
</dbReference>
<name>A0A426UX71_9ACTN</name>
<gene>
    <name evidence="2" type="ORF">EIW28_10835</name>
</gene>
<evidence type="ECO:0000313" key="3">
    <source>
        <dbReference type="Proteomes" id="UP000277256"/>
    </source>
</evidence>
<feature type="domain" description="HTH cro/C1-type" evidence="1">
    <location>
        <begin position="19"/>
        <end position="74"/>
    </location>
</feature>
<sequence>MIRPPLRPDEHDRGRALGRALRTARGSRSLLDVAAEAGISPETLRKIETGRIATPAFFTIMALCGVLGVAPEQLAEDAGAEHPMTG</sequence>
<proteinExistence type="predicted"/>
<accession>A0A426UX71</accession>
<dbReference type="PROSITE" id="PS50943">
    <property type="entry name" value="HTH_CROC1"/>
    <property type="match status" value="1"/>
</dbReference>
<dbReference type="CDD" id="cd00093">
    <property type="entry name" value="HTH_XRE"/>
    <property type="match status" value="1"/>
</dbReference>
<dbReference type="AlphaFoldDB" id="A0A426UX71"/>
<organism evidence="2 3">
    <name type="scientific">Glycomyces terrestris</name>
    <dbReference type="NCBI Taxonomy" id="2493553"/>
    <lineage>
        <taxon>Bacteria</taxon>
        <taxon>Bacillati</taxon>
        <taxon>Actinomycetota</taxon>
        <taxon>Actinomycetes</taxon>
        <taxon>Glycomycetales</taxon>
        <taxon>Glycomycetaceae</taxon>
        <taxon>Glycomyces</taxon>
    </lineage>
</organism>
<protein>
    <submittedName>
        <fullName evidence="2">XRE family transcriptional regulator</fullName>
    </submittedName>
</protein>